<dbReference type="AlphaFoldDB" id="A0A9P6C1D0"/>
<gene>
    <name evidence="2" type="ORF">P691DRAFT_777698</name>
</gene>
<organism evidence="2 3">
    <name type="scientific">Macrolepiota fuliginosa MF-IS2</name>
    <dbReference type="NCBI Taxonomy" id="1400762"/>
    <lineage>
        <taxon>Eukaryota</taxon>
        <taxon>Fungi</taxon>
        <taxon>Dikarya</taxon>
        <taxon>Basidiomycota</taxon>
        <taxon>Agaricomycotina</taxon>
        <taxon>Agaricomycetes</taxon>
        <taxon>Agaricomycetidae</taxon>
        <taxon>Agaricales</taxon>
        <taxon>Agaricineae</taxon>
        <taxon>Agaricaceae</taxon>
        <taxon>Macrolepiota</taxon>
    </lineage>
</organism>
<reference evidence="2" key="1">
    <citation type="submission" date="2020-11" db="EMBL/GenBank/DDBJ databases">
        <authorList>
            <consortium name="DOE Joint Genome Institute"/>
            <person name="Ahrendt S."/>
            <person name="Riley R."/>
            <person name="Andreopoulos W."/>
            <person name="Labutti K."/>
            <person name="Pangilinan J."/>
            <person name="Ruiz-Duenas F.J."/>
            <person name="Barrasa J.M."/>
            <person name="Sanchez-Garcia M."/>
            <person name="Camarero S."/>
            <person name="Miyauchi S."/>
            <person name="Serrano A."/>
            <person name="Linde D."/>
            <person name="Babiker R."/>
            <person name="Drula E."/>
            <person name="Ayuso-Fernandez I."/>
            <person name="Pacheco R."/>
            <person name="Padilla G."/>
            <person name="Ferreira P."/>
            <person name="Barriuso J."/>
            <person name="Kellner H."/>
            <person name="Castanera R."/>
            <person name="Alfaro M."/>
            <person name="Ramirez L."/>
            <person name="Pisabarro A.G."/>
            <person name="Kuo A."/>
            <person name="Tritt A."/>
            <person name="Lipzen A."/>
            <person name="He G."/>
            <person name="Yan M."/>
            <person name="Ng V."/>
            <person name="Cullen D."/>
            <person name="Martin F."/>
            <person name="Rosso M.-N."/>
            <person name="Henrissat B."/>
            <person name="Hibbett D."/>
            <person name="Martinez A.T."/>
            <person name="Grigoriev I.V."/>
        </authorList>
    </citation>
    <scope>NUCLEOTIDE SEQUENCE</scope>
    <source>
        <strain evidence="2">MF-IS2</strain>
    </source>
</reference>
<evidence type="ECO:0000313" key="3">
    <source>
        <dbReference type="Proteomes" id="UP000807342"/>
    </source>
</evidence>
<sequence>MFIALTLSAQPSAQATGTVEAHLIPSLNFGISAIGGKVKAGVFLNLDASATVTLTVEATGAEESTTISPREVGPVLDTSRARGMMVPRGRGMIGEYYFDRRSTRRAPTLTPTVKPPKSDSTQKPTATKSVGTLEPDATKATTSAATKATTSSVTKATTSAVTKATTSAVTKATTSAVTSTIASAATNTTMSAVTKTTTSAATKPSSSGVSFGGCLEASTGLSVNVGADASFFGLFDPSTTLTLFSKDFELFKQCFGDQASQRRGLVRERNPVMMLEGRAQNLKCNSGGQNLTKVVDMTVPKAQIK</sequence>
<dbReference type="OrthoDB" id="3070504at2759"/>
<name>A0A9P6C1D0_9AGAR</name>
<protein>
    <submittedName>
        <fullName evidence="2">Uncharacterized protein</fullName>
    </submittedName>
</protein>
<comment type="caution">
    <text evidence="2">The sequence shown here is derived from an EMBL/GenBank/DDBJ whole genome shotgun (WGS) entry which is preliminary data.</text>
</comment>
<feature type="compositionally biased region" description="Low complexity" evidence="1">
    <location>
        <begin position="138"/>
        <end position="160"/>
    </location>
</feature>
<accession>A0A9P6C1D0</accession>
<proteinExistence type="predicted"/>
<feature type="region of interest" description="Disordered" evidence="1">
    <location>
        <begin position="103"/>
        <end position="160"/>
    </location>
</feature>
<dbReference type="EMBL" id="MU151313">
    <property type="protein sequence ID" value="KAF9445253.1"/>
    <property type="molecule type" value="Genomic_DNA"/>
</dbReference>
<evidence type="ECO:0000313" key="2">
    <source>
        <dbReference type="EMBL" id="KAF9445253.1"/>
    </source>
</evidence>
<keyword evidence="3" id="KW-1185">Reference proteome</keyword>
<feature type="compositionally biased region" description="Polar residues" evidence="1">
    <location>
        <begin position="118"/>
        <end position="130"/>
    </location>
</feature>
<dbReference type="Proteomes" id="UP000807342">
    <property type="component" value="Unassembled WGS sequence"/>
</dbReference>
<evidence type="ECO:0000256" key="1">
    <source>
        <dbReference type="SAM" id="MobiDB-lite"/>
    </source>
</evidence>